<dbReference type="Pfam" id="PF01850">
    <property type="entry name" value="PIN"/>
    <property type="match status" value="1"/>
</dbReference>
<keyword evidence="2 8" id="KW-1277">Toxin-antitoxin system</keyword>
<keyword evidence="11" id="KW-1185">Reference proteome</keyword>
<dbReference type="HAMAP" id="MF_00265">
    <property type="entry name" value="VapC_Nob1"/>
    <property type="match status" value="1"/>
</dbReference>
<reference evidence="10 11" key="1">
    <citation type="journal article" date="2019" name="Int. J. Syst. Evol. Microbiol.">
        <title>The Global Catalogue of Microorganisms (GCM) 10K type strain sequencing project: providing services to taxonomists for standard genome sequencing and annotation.</title>
        <authorList>
            <consortium name="The Broad Institute Genomics Platform"/>
            <consortium name="The Broad Institute Genome Sequencing Center for Infectious Disease"/>
            <person name="Wu L."/>
            <person name="Ma J."/>
        </authorList>
    </citation>
    <scope>NUCLEOTIDE SEQUENCE [LARGE SCALE GENOMIC DNA]</scope>
    <source>
        <strain evidence="10 11">JCM 16001</strain>
    </source>
</reference>
<organism evidence="10 11">
    <name type="scientific">Glycomyces endophyticus</name>
    <dbReference type="NCBI Taxonomy" id="480996"/>
    <lineage>
        <taxon>Bacteria</taxon>
        <taxon>Bacillati</taxon>
        <taxon>Actinomycetota</taxon>
        <taxon>Actinomycetes</taxon>
        <taxon>Glycomycetales</taxon>
        <taxon>Glycomycetaceae</taxon>
        <taxon>Glycomyces</taxon>
    </lineage>
</organism>
<keyword evidence="4 8" id="KW-0479">Metal-binding</keyword>
<dbReference type="CDD" id="cd18755">
    <property type="entry name" value="PIN_MtVapC3_VapC21-like"/>
    <property type="match status" value="1"/>
</dbReference>
<comment type="caution">
    <text evidence="10">The sequence shown here is derived from an EMBL/GenBank/DDBJ whole genome shotgun (WGS) entry which is preliminary data.</text>
</comment>
<keyword evidence="6 8" id="KW-0460">Magnesium</keyword>
<comment type="cofactor">
    <cofactor evidence="1 8">
        <name>Mg(2+)</name>
        <dbReference type="ChEBI" id="CHEBI:18420"/>
    </cofactor>
</comment>
<evidence type="ECO:0000256" key="4">
    <source>
        <dbReference type="ARBA" id="ARBA00022723"/>
    </source>
</evidence>
<dbReference type="PANTHER" id="PTHR33653:SF1">
    <property type="entry name" value="RIBONUCLEASE VAPC2"/>
    <property type="match status" value="1"/>
</dbReference>
<evidence type="ECO:0000256" key="5">
    <source>
        <dbReference type="ARBA" id="ARBA00022801"/>
    </source>
</evidence>
<name>A0ABN2G3X0_9ACTN</name>
<protein>
    <recommendedName>
        <fullName evidence="8">Ribonuclease VapC</fullName>
        <shortName evidence="8">RNase VapC</shortName>
        <ecNumber evidence="8">3.1.-.-</ecNumber>
    </recommendedName>
    <alternativeName>
        <fullName evidence="8">Toxin VapC</fullName>
    </alternativeName>
</protein>
<dbReference type="InterPro" id="IPR022907">
    <property type="entry name" value="VapC_family"/>
</dbReference>
<keyword evidence="5 8" id="KW-0378">Hydrolase</keyword>
<dbReference type="Proteomes" id="UP001499851">
    <property type="component" value="Unassembled WGS sequence"/>
</dbReference>
<sequence length="139" mass="15682">MAVAGYLVDNSVFARQRKPAVAARLGPLSQQGQLALCGVVKAEIQVSVRGEEELAFLQWSFDRFEHLPMPDDVWDRVLDVQRELVKRSLHRSVKIPDLLVAATAERHRVRVLHYDRDFDHIAEVTGQATEWVVPAGEAD</sequence>
<feature type="binding site" evidence="8">
    <location>
        <position position="97"/>
    </location>
    <ligand>
        <name>Mg(2+)</name>
        <dbReference type="ChEBI" id="CHEBI:18420"/>
    </ligand>
</feature>
<feature type="binding site" evidence="8">
    <location>
        <position position="9"/>
    </location>
    <ligand>
        <name>Mg(2+)</name>
        <dbReference type="ChEBI" id="CHEBI:18420"/>
    </ligand>
</feature>
<evidence type="ECO:0000256" key="1">
    <source>
        <dbReference type="ARBA" id="ARBA00001946"/>
    </source>
</evidence>
<comment type="similarity">
    <text evidence="7 8">Belongs to the PINc/VapC protein family.</text>
</comment>
<evidence type="ECO:0000256" key="3">
    <source>
        <dbReference type="ARBA" id="ARBA00022722"/>
    </source>
</evidence>
<feature type="domain" description="PIN" evidence="9">
    <location>
        <begin position="7"/>
        <end position="123"/>
    </location>
</feature>
<dbReference type="EC" id="3.1.-.-" evidence="8"/>
<gene>
    <name evidence="10" type="primary">vapC21_1</name>
    <name evidence="8" type="synonym">vapC</name>
    <name evidence="10" type="ORF">GCM10009830_07460</name>
</gene>
<evidence type="ECO:0000256" key="2">
    <source>
        <dbReference type="ARBA" id="ARBA00022649"/>
    </source>
</evidence>
<evidence type="ECO:0000313" key="10">
    <source>
        <dbReference type="EMBL" id="GAA1664426.1"/>
    </source>
</evidence>
<dbReference type="InterPro" id="IPR029060">
    <property type="entry name" value="PIN-like_dom_sf"/>
</dbReference>
<dbReference type="InterPro" id="IPR050556">
    <property type="entry name" value="Type_II_TA_system_RNase"/>
</dbReference>
<dbReference type="SUPFAM" id="SSF88723">
    <property type="entry name" value="PIN domain-like"/>
    <property type="match status" value="1"/>
</dbReference>
<dbReference type="EMBL" id="BAAAQF010000004">
    <property type="protein sequence ID" value="GAA1664426.1"/>
    <property type="molecule type" value="Genomic_DNA"/>
</dbReference>
<accession>A0ABN2G3X0</accession>
<evidence type="ECO:0000256" key="8">
    <source>
        <dbReference type="HAMAP-Rule" id="MF_00265"/>
    </source>
</evidence>
<dbReference type="PANTHER" id="PTHR33653">
    <property type="entry name" value="RIBONUCLEASE VAPC2"/>
    <property type="match status" value="1"/>
</dbReference>
<evidence type="ECO:0000259" key="9">
    <source>
        <dbReference type="Pfam" id="PF01850"/>
    </source>
</evidence>
<keyword evidence="8" id="KW-0800">Toxin</keyword>
<proteinExistence type="inferred from homology"/>
<evidence type="ECO:0000256" key="6">
    <source>
        <dbReference type="ARBA" id="ARBA00022842"/>
    </source>
</evidence>
<dbReference type="Gene3D" id="3.40.50.1010">
    <property type="entry name" value="5'-nuclease"/>
    <property type="match status" value="1"/>
</dbReference>
<evidence type="ECO:0000313" key="11">
    <source>
        <dbReference type="Proteomes" id="UP001499851"/>
    </source>
</evidence>
<keyword evidence="3 8" id="KW-0540">Nuclease</keyword>
<evidence type="ECO:0000256" key="7">
    <source>
        <dbReference type="ARBA" id="ARBA00038093"/>
    </source>
</evidence>
<comment type="function">
    <text evidence="8">Toxic component of a toxin-antitoxin (TA) system. An RNase.</text>
</comment>
<dbReference type="RefSeq" id="WP_344481879.1">
    <property type="nucleotide sequence ID" value="NZ_BAAAQF010000004.1"/>
</dbReference>
<dbReference type="InterPro" id="IPR002716">
    <property type="entry name" value="PIN_dom"/>
</dbReference>